<evidence type="ECO:0000313" key="2">
    <source>
        <dbReference type="Proteomes" id="UP000221165"/>
    </source>
</evidence>
<dbReference type="Proteomes" id="UP000221165">
    <property type="component" value="Unassembled WGS sequence"/>
</dbReference>
<organism evidence="1 2">
    <name type="scientific">Cystoisospora suis</name>
    <dbReference type="NCBI Taxonomy" id="483139"/>
    <lineage>
        <taxon>Eukaryota</taxon>
        <taxon>Sar</taxon>
        <taxon>Alveolata</taxon>
        <taxon>Apicomplexa</taxon>
        <taxon>Conoidasida</taxon>
        <taxon>Coccidia</taxon>
        <taxon>Eucoccidiorida</taxon>
        <taxon>Eimeriorina</taxon>
        <taxon>Sarcocystidae</taxon>
        <taxon>Cystoisospora</taxon>
    </lineage>
</organism>
<gene>
    <name evidence="1" type="ORF">CSUI_007298</name>
</gene>
<dbReference type="GeneID" id="94430657"/>
<sequence length="64" mass="7605">MYRVSLAERLLFSGSPKRQEKKKRKKSGRERILLGRYPTWKDDDDDRVTPVTSLLPFLPSRDNR</sequence>
<name>A0A2C6KR46_9APIC</name>
<evidence type="ECO:0000313" key="1">
    <source>
        <dbReference type="EMBL" id="PHJ18874.1"/>
    </source>
</evidence>
<keyword evidence="2" id="KW-1185">Reference proteome</keyword>
<proteinExistence type="predicted"/>
<protein>
    <submittedName>
        <fullName evidence="1">Uncharacterized protein</fullName>
    </submittedName>
</protein>
<feature type="non-terminal residue" evidence="1">
    <location>
        <position position="64"/>
    </location>
</feature>
<reference evidence="1 2" key="1">
    <citation type="journal article" date="2017" name="Int. J. Parasitol.">
        <title>The genome of the protozoan parasite Cystoisospora suis and a reverse vaccinology approach to identify vaccine candidates.</title>
        <authorList>
            <person name="Palmieri N."/>
            <person name="Shrestha A."/>
            <person name="Ruttkowski B."/>
            <person name="Beck T."/>
            <person name="Vogl C."/>
            <person name="Tomley F."/>
            <person name="Blake D.P."/>
            <person name="Joachim A."/>
        </authorList>
    </citation>
    <scope>NUCLEOTIDE SEQUENCE [LARGE SCALE GENOMIC DNA]</scope>
    <source>
        <strain evidence="1 2">Wien I</strain>
    </source>
</reference>
<dbReference type="EMBL" id="MIGC01003826">
    <property type="protein sequence ID" value="PHJ18874.1"/>
    <property type="molecule type" value="Genomic_DNA"/>
</dbReference>
<comment type="caution">
    <text evidence="1">The sequence shown here is derived from an EMBL/GenBank/DDBJ whole genome shotgun (WGS) entry which is preliminary data.</text>
</comment>
<dbReference type="AlphaFoldDB" id="A0A2C6KR46"/>
<dbReference type="RefSeq" id="XP_067920578.1">
    <property type="nucleotide sequence ID" value="XM_068067446.1"/>
</dbReference>
<dbReference type="VEuPathDB" id="ToxoDB:CSUI_007298"/>
<accession>A0A2C6KR46</accession>